<name>A0AAW7X2B6_9GAMM</name>
<protein>
    <submittedName>
        <fullName evidence="4">AsmA family protein</fullName>
    </submittedName>
</protein>
<dbReference type="Pfam" id="PF05170">
    <property type="entry name" value="AsmA"/>
    <property type="match status" value="1"/>
</dbReference>
<feature type="region of interest" description="Disordered" evidence="2">
    <location>
        <begin position="126"/>
        <end position="145"/>
    </location>
</feature>
<dbReference type="GO" id="GO:0090313">
    <property type="term" value="P:regulation of protein targeting to membrane"/>
    <property type="evidence" value="ECO:0007669"/>
    <property type="project" value="TreeGrafter"/>
</dbReference>
<evidence type="ECO:0000313" key="5">
    <source>
        <dbReference type="Proteomes" id="UP001169760"/>
    </source>
</evidence>
<dbReference type="PANTHER" id="PTHR30441">
    <property type="entry name" value="DUF748 DOMAIN-CONTAINING PROTEIN"/>
    <property type="match status" value="1"/>
</dbReference>
<dbReference type="GO" id="GO:0005886">
    <property type="term" value="C:plasma membrane"/>
    <property type="evidence" value="ECO:0007669"/>
    <property type="project" value="TreeGrafter"/>
</dbReference>
<organism evidence="4 5">
    <name type="scientific">Saccharophagus degradans</name>
    <dbReference type="NCBI Taxonomy" id="86304"/>
    <lineage>
        <taxon>Bacteria</taxon>
        <taxon>Pseudomonadati</taxon>
        <taxon>Pseudomonadota</taxon>
        <taxon>Gammaproteobacteria</taxon>
        <taxon>Cellvibrionales</taxon>
        <taxon>Cellvibrionaceae</taxon>
        <taxon>Saccharophagus</taxon>
    </lineage>
</organism>
<dbReference type="InterPro" id="IPR052894">
    <property type="entry name" value="AsmA-related"/>
</dbReference>
<comment type="caution">
    <text evidence="4">The sequence shown here is derived from an EMBL/GenBank/DDBJ whole genome shotgun (WGS) entry which is preliminary data.</text>
</comment>
<feature type="domain" description="AsmA" evidence="3">
    <location>
        <begin position="7"/>
        <end position="528"/>
    </location>
</feature>
<accession>A0AAW7X2B6</accession>
<gene>
    <name evidence="4" type="ORF">Q4521_05425</name>
</gene>
<dbReference type="Proteomes" id="UP001169760">
    <property type="component" value="Unassembled WGS sequence"/>
</dbReference>
<dbReference type="PANTHER" id="PTHR30441:SF8">
    <property type="entry name" value="DUF748 DOMAIN-CONTAINING PROTEIN"/>
    <property type="match status" value="1"/>
</dbReference>
<keyword evidence="1" id="KW-0175">Coiled coil</keyword>
<reference evidence="4" key="1">
    <citation type="submission" date="2023-07" db="EMBL/GenBank/DDBJ databases">
        <title>Genome content predicts the carbon catabolic preferences of heterotrophic bacteria.</title>
        <authorList>
            <person name="Gralka M."/>
        </authorList>
    </citation>
    <scope>NUCLEOTIDE SEQUENCE</scope>
    <source>
        <strain evidence="4">I3M17_2</strain>
    </source>
</reference>
<proteinExistence type="predicted"/>
<feature type="coiled-coil region" evidence="1">
    <location>
        <begin position="646"/>
        <end position="700"/>
    </location>
</feature>
<dbReference type="EMBL" id="JAUOPB010000003">
    <property type="protein sequence ID" value="MDO6421905.1"/>
    <property type="molecule type" value="Genomic_DNA"/>
</dbReference>
<evidence type="ECO:0000256" key="1">
    <source>
        <dbReference type="SAM" id="Coils"/>
    </source>
</evidence>
<sequence length="711" mass="77271">MKWAIRLLFTLLLLAVFAIIGLAALILTLDINRLKPIIQTQLEKQDISATFTGDLSWTLYPSLAIKANDIALKHAQNNQNLAQIGGAVFSVKLMPLLQRNIEVNELSLTNSEIWYAPNTLELLSGNTTTAPAKSDSDNTSNESESTSQQINLAILKVAANNVTAHVTGTDNTTSDFTIEQFTAYDINLEGQSFPLELKTTIALPQQPVIRTFTAGRVAISPSTSSLTSSELEATIELGAAQATQSKNAQLTVTTANTTLNWAQDLDLTTKLAISSPNVRDLLKALNIEIDTHNPQVLNGLEINSDVSLKQQQLALDNIKLSLDKTRATGNIKVNLAQSTGLPPTAVNLAIGEINVDDYLPTPVDVETAPIESAPTPLPIELINQLTTKASVSIESATVKKIAITKIATEIEAHDGNINIKKLNAKLFDGEINTNAVARTNNNSLAISGETKVKQLDLQKTLIHFADFKNIEGNANSTVQFSTSGTTDKQLTDNLSADTEATIPKLIFSPFNLEKQYCEALAWIEEKQGKTNADQNITAKQWQAYTQLEPVKLAANLRGTEVNVSTLSADIEKIQAAAKGTLNFATGAFSFPIDLSLANFSSAPDSCSNIDKKWRELSLPLICKGKLDSIDAKTCLPDTKRINKIIEAKVNAKVNEAKEKAKAELDEKLEKEKAKLKEQADDKIKDALEDLKKDKKAKELEDKLKQLLGNGK</sequence>
<evidence type="ECO:0000256" key="2">
    <source>
        <dbReference type="SAM" id="MobiDB-lite"/>
    </source>
</evidence>
<evidence type="ECO:0000259" key="3">
    <source>
        <dbReference type="Pfam" id="PF05170"/>
    </source>
</evidence>
<evidence type="ECO:0000313" key="4">
    <source>
        <dbReference type="EMBL" id="MDO6421905.1"/>
    </source>
</evidence>
<dbReference type="InterPro" id="IPR007844">
    <property type="entry name" value="AsmA"/>
</dbReference>
<dbReference type="RefSeq" id="WP_303491620.1">
    <property type="nucleotide sequence ID" value="NZ_JAUOPB010000003.1"/>
</dbReference>
<dbReference type="AlphaFoldDB" id="A0AAW7X2B6"/>